<dbReference type="Proteomes" id="UP000558015">
    <property type="component" value="Unassembled WGS sequence"/>
</dbReference>
<dbReference type="RefSeq" id="WP_181493292.1">
    <property type="nucleotide sequence ID" value="NZ_JACDUN010000001.1"/>
</dbReference>
<reference evidence="1 2" key="1">
    <citation type="submission" date="2020-07" db="EMBL/GenBank/DDBJ databases">
        <title>Genomic Encyclopedia of Type Strains, Phase IV (KMG-V): Genome sequencing to study the core and pangenomes of soil and plant-associated prokaryotes.</title>
        <authorList>
            <person name="Whitman W."/>
        </authorList>
    </citation>
    <scope>NUCLEOTIDE SEQUENCE [LARGE SCALE GENOMIC DNA]</scope>
    <source>
        <strain evidence="1 2">C12</strain>
    </source>
</reference>
<comment type="caution">
    <text evidence="1">The sequence shown here is derived from an EMBL/GenBank/DDBJ whole genome shotgun (WGS) entry which is preliminary data.</text>
</comment>
<accession>A0A7J9PA82</accession>
<name>A0A7J9PA82_METMI</name>
<protein>
    <recommendedName>
        <fullName evidence="3">DUF2190 family protein</fullName>
    </recommendedName>
</protein>
<proteinExistence type="predicted"/>
<sequence length="116" mass="12093">MMNRHIVPVDASAQTAVGTVMTNANGAVVGVVFDSSYRTLYEIGETMDVVAAGPCLLRATVKTGAEWTDGVAVVGDRLSLSGSDIRVNDNTATRDAYIGKVAGISNTNVYEVLVGI</sequence>
<evidence type="ECO:0008006" key="3">
    <source>
        <dbReference type="Google" id="ProtNLM"/>
    </source>
</evidence>
<organism evidence="1 2">
    <name type="scientific">Methanococcus maripaludis</name>
    <name type="common">Methanococcus deltae</name>
    <dbReference type="NCBI Taxonomy" id="39152"/>
    <lineage>
        <taxon>Archaea</taxon>
        <taxon>Methanobacteriati</taxon>
        <taxon>Methanobacteriota</taxon>
        <taxon>Methanomada group</taxon>
        <taxon>Methanococci</taxon>
        <taxon>Methanococcales</taxon>
        <taxon>Methanococcaceae</taxon>
        <taxon>Methanococcus</taxon>
    </lineage>
</organism>
<dbReference type="AlphaFoldDB" id="A0A7J9PA82"/>
<dbReference type="EMBL" id="JACDUN010000001">
    <property type="protein sequence ID" value="MBA2858299.1"/>
    <property type="molecule type" value="Genomic_DNA"/>
</dbReference>
<evidence type="ECO:0000313" key="1">
    <source>
        <dbReference type="EMBL" id="MBA2858299.1"/>
    </source>
</evidence>
<evidence type="ECO:0000313" key="2">
    <source>
        <dbReference type="Proteomes" id="UP000558015"/>
    </source>
</evidence>
<gene>
    <name evidence="1" type="ORF">HNP93_001000</name>
</gene>